<organism evidence="2 3">
    <name type="scientific">Micromonospora taraxaci</name>
    <dbReference type="NCBI Taxonomy" id="1316803"/>
    <lineage>
        <taxon>Bacteria</taxon>
        <taxon>Bacillati</taxon>
        <taxon>Actinomycetota</taxon>
        <taxon>Actinomycetes</taxon>
        <taxon>Micromonosporales</taxon>
        <taxon>Micromonosporaceae</taxon>
        <taxon>Micromonospora</taxon>
    </lineage>
</organism>
<sequence>MTTMPRPANDVFEGVQVGTFEDEIPEQAH</sequence>
<comment type="caution">
    <text evidence="2">The sequence shown here is derived from an EMBL/GenBank/DDBJ whole genome shotgun (WGS) entry which is preliminary data.</text>
</comment>
<gene>
    <name evidence="2" type="ORF">FHU34_112507</name>
</gene>
<dbReference type="Proteomes" id="UP000317685">
    <property type="component" value="Unassembled WGS sequence"/>
</dbReference>
<feature type="region of interest" description="Disordered" evidence="1">
    <location>
        <begin position="1"/>
        <end position="29"/>
    </location>
</feature>
<proteinExistence type="predicted"/>
<accession>A0A561VZX2</accession>
<keyword evidence="3" id="KW-1185">Reference proteome</keyword>
<evidence type="ECO:0000313" key="2">
    <source>
        <dbReference type="EMBL" id="TWG17166.1"/>
    </source>
</evidence>
<reference evidence="2 3" key="1">
    <citation type="submission" date="2019-06" db="EMBL/GenBank/DDBJ databases">
        <title>Sequencing the genomes of 1000 actinobacteria strains.</title>
        <authorList>
            <person name="Klenk H.-P."/>
        </authorList>
    </citation>
    <scope>NUCLEOTIDE SEQUENCE [LARGE SCALE GENOMIC DNA]</scope>
    <source>
        <strain evidence="2 3">DSM 45885</strain>
    </source>
</reference>
<dbReference type="AlphaFoldDB" id="A0A561VZX2"/>
<dbReference type="EMBL" id="VIWZ01000001">
    <property type="protein sequence ID" value="TWG17166.1"/>
    <property type="molecule type" value="Genomic_DNA"/>
</dbReference>
<evidence type="ECO:0000313" key="3">
    <source>
        <dbReference type="Proteomes" id="UP000317685"/>
    </source>
</evidence>
<name>A0A561VZX2_9ACTN</name>
<evidence type="ECO:0000256" key="1">
    <source>
        <dbReference type="SAM" id="MobiDB-lite"/>
    </source>
</evidence>
<feature type="compositionally biased region" description="Acidic residues" evidence="1">
    <location>
        <begin position="20"/>
        <end position="29"/>
    </location>
</feature>
<protein>
    <submittedName>
        <fullName evidence="2">Uncharacterized protein</fullName>
    </submittedName>
</protein>